<dbReference type="AlphaFoldDB" id="A0A382H037"/>
<dbReference type="Pfam" id="PF00589">
    <property type="entry name" value="Phage_integrase"/>
    <property type="match status" value="1"/>
</dbReference>
<dbReference type="GO" id="GO:0003677">
    <property type="term" value="F:DNA binding"/>
    <property type="evidence" value="ECO:0007669"/>
    <property type="project" value="InterPro"/>
</dbReference>
<dbReference type="PROSITE" id="PS51898">
    <property type="entry name" value="TYR_RECOMBINASE"/>
    <property type="match status" value="1"/>
</dbReference>
<dbReference type="SUPFAM" id="SSF56349">
    <property type="entry name" value="DNA breaking-rejoining enzymes"/>
    <property type="match status" value="1"/>
</dbReference>
<dbReference type="InterPro" id="IPR002104">
    <property type="entry name" value="Integrase_catalytic"/>
</dbReference>
<evidence type="ECO:0000256" key="1">
    <source>
        <dbReference type="ARBA" id="ARBA00023172"/>
    </source>
</evidence>
<keyword evidence="1" id="KW-0233">DNA recombination</keyword>
<gene>
    <name evidence="3" type="ORF">METZ01_LOCUS233512</name>
</gene>
<organism evidence="3">
    <name type="scientific">marine metagenome</name>
    <dbReference type="NCBI Taxonomy" id="408172"/>
    <lineage>
        <taxon>unclassified sequences</taxon>
        <taxon>metagenomes</taxon>
        <taxon>ecological metagenomes</taxon>
    </lineage>
</organism>
<dbReference type="PANTHER" id="PTHR30349">
    <property type="entry name" value="PHAGE INTEGRASE-RELATED"/>
    <property type="match status" value="1"/>
</dbReference>
<evidence type="ECO:0000313" key="3">
    <source>
        <dbReference type="EMBL" id="SVB80658.1"/>
    </source>
</evidence>
<accession>A0A382H037</accession>
<dbReference type="EMBL" id="UINC01058419">
    <property type="protein sequence ID" value="SVB80658.1"/>
    <property type="molecule type" value="Genomic_DNA"/>
</dbReference>
<dbReference type="Gene3D" id="1.10.443.10">
    <property type="entry name" value="Intergrase catalytic core"/>
    <property type="match status" value="1"/>
</dbReference>
<reference evidence="3" key="1">
    <citation type="submission" date="2018-05" db="EMBL/GenBank/DDBJ databases">
        <authorList>
            <person name="Lanie J.A."/>
            <person name="Ng W.-L."/>
            <person name="Kazmierczak K.M."/>
            <person name="Andrzejewski T.M."/>
            <person name="Davidsen T.M."/>
            <person name="Wayne K.J."/>
            <person name="Tettelin H."/>
            <person name="Glass J.I."/>
            <person name="Rusch D."/>
            <person name="Podicherti R."/>
            <person name="Tsui H.-C.T."/>
            <person name="Winkler M.E."/>
        </authorList>
    </citation>
    <scope>NUCLEOTIDE SEQUENCE</scope>
</reference>
<dbReference type="GO" id="GO:0015074">
    <property type="term" value="P:DNA integration"/>
    <property type="evidence" value="ECO:0007669"/>
    <property type="project" value="InterPro"/>
</dbReference>
<evidence type="ECO:0000259" key="2">
    <source>
        <dbReference type="PROSITE" id="PS51898"/>
    </source>
</evidence>
<dbReference type="InterPro" id="IPR011010">
    <property type="entry name" value="DNA_brk_join_enz"/>
</dbReference>
<dbReference type="InterPro" id="IPR050090">
    <property type="entry name" value="Tyrosine_recombinase_XerCD"/>
</dbReference>
<protein>
    <recommendedName>
        <fullName evidence="2">Tyr recombinase domain-containing protein</fullName>
    </recommendedName>
</protein>
<dbReference type="InterPro" id="IPR013762">
    <property type="entry name" value="Integrase-like_cat_sf"/>
</dbReference>
<feature type="domain" description="Tyr recombinase" evidence="2">
    <location>
        <begin position="1"/>
        <end position="185"/>
    </location>
</feature>
<proteinExistence type="predicted"/>
<dbReference type="PANTHER" id="PTHR30349:SF82">
    <property type="entry name" value="INTEGRASE_RECOMBINASE YOEC-RELATED"/>
    <property type="match status" value="1"/>
</dbReference>
<sequence>MGKKPLNEQQVKTLRKIVINKPLHELLLNLSVDLMLRSSDLLSLRVKDVMNESGSVKTEVKVKQKKTGKTTLNIPLSKNSLDVIKKHLVDKEQDDFIFMGQMGHFMRKPICSQQYARIVKGWMKKLGLEDTSEYSTHSMRKTKPSVIYDKTHNVDAVRRLLGQSSVTATSSYLGVTDNSALELARTINI</sequence>
<name>A0A382H037_9ZZZZ</name>
<dbReference type="GO" id="GO:0006310">
    <property type="term" value="P:DNA recombination"/>
    <property type="evidence" value="ECO:0007669"/>
    <property type="project" value="UniProtKB-KW"/>
</dbReference>